<dbReference type="Pfam" id="PF01047">
    <property type="entry name" value="MarR"/>
    <property type="match status" value="1"/>
</dbReference>
<dbReference type="InterPro" id="IPR000835">
    <property type="entry name" value="HTH_MarR-typ"/>
</dbReference>
<dbReference type="EMBL" id="NOXS01000016">
    <property type="protein sequence ID" value="OYQ22038.1"/>
    <property type="molecule type" value="Genomic_DNA"/>
</dbReference>
<keyword evidence="1" id="KW-0805">Transcription regulation</keyword>
<evidence type="ECO:0000256" key="2">
    <source>
        <dbReference type="ARBA" id="ARBA00023125"/>
    </source>
</evidence>
<dbReference type="PANTHER" id="PTHR42756:SF1">
    <property type="entry name" value="TRANSCRIPTIONAL REPRESSOR OF EMRAB OPERON"/>
    <property type="match status" value="1"/>
</dbReference>
<evidence type="ECO:0000256" key="1">
    <source>
        <dbReference type="ARBA" id="ARBA00023015"/>
    </source>
</evidence>
<keyword evidence="3" id="KW-0804">Transcription</keyword>
<evidence type="ECO:0000259" key="4">
    <source>
        <dbReference type="PROSITE" id="PS50995"/>
    </source>
</evidence>
<dbReference type="SMART" id="SM00347">
    <property type="entry name" value="HTH_MARR"/>
    <property type="match status" value="1"/>
</dbReference>
<dbReference type="PROSITE" id="PS01117">
    <property type="entry name" value="HTH_MARR_1"/>
    <property type="match status" value="1"/>
</dbReference>
<dbReference type="PRINTS" id="PR00598">
    <property type="entry name" value="HTHMARR"/>
</dbReference>
<dbReference type="OrthoDB" id="582199at2"/>
<gene>
    <name evidence="5" type="ORF">CHR90_00705</name>
</gene>
<dbReference type="AlphaFoldDB" id="A0A255XYI5"/>
<keyword evidence="2" id="KW-0238">DNA-binding</keyword>
<dbReference type="InterPro" id="IPR036390">
    <property type="entry name" value="WH_DNA-bd_sf"/>
</dbReference>
<accession>A0A255XYI5</accession>
<dbReference type="InterPro" id="IPR023187">
    <property type="entry name" value="Tscrpt_reg_MarR-type_CS"/>
</dbReference>
<dbReference type="PANTHER" id="PTHR42756">
    <property type="entry name" value="TRANSCRIPTIONAL REGULATOR, MARR"/>
    <property type="match status" value="1"/>
</dbReference>
<dbReference type="GO" id="GO:0003677">
    <property type="term" value="F:DNA binding"/>
    <property type="evidence" value="ECO:0007669"/>
    <property type="project" value="UniProtKB-KW"/>
</dbReference>
<evidence type="ECO:0000256" key="3">
    <source>
        <dbReference type="ARBA" id="ARBA00023163"/>
    </source>
</evidence>
<dbReference type="InterPro" id="IPR036388">
    <property type="entry name" value="WH-like_DNA-bd_sf"/>
</dbReference>
<dbReference type="PROSITE" id="PS50995">
    <property type="entry name" value="HTH_MARR_2"/>
    <property type="match status" value="1"/>
</dbReference>
<reference evidence="5 6" key="1">
    <citation type="submission" date="2017-07" db="EMBL/GenBank/DDBJ databases">
        <title>Elstera cyanobacteriorum sp. nov., a novel bacterium isolated from cyanobacterial aggregates in a eutrophic lake.</title>
        <authorList>
            <person name="Cai H."/>
        </authorList>
    </citation>
    <scope>NUCLEOTIDE SEQUENCE [LARGE SCALE GENOMIC DNA]</scope>
    <source>
        <strain evidence="5 6">TH019</strain>
    </source>
</reference>
<protein>
    <submittedName>
        <fullName evidence="5">MarR family transcriptional regulator</fullName>
    </submittedName>
</protein>
<feature type="domain" description="HTH marR-type" evidence="4">
    <location>
        <begin position="6"/>
        <end position="138"/>
    </location>
</feature>
<name>A0A255XYI5_9PROT</name>
<dbReference type="Proteomes" id="UP000216361">
    <property type="component" value="Unassembled WGS sequence"/>
</dbReference>
<evidence type="ECO:0000313" key="5">
    <source>
        <dbReference type="EMBL" id="OYQ22038.1"/>
    </source>
</evidence>
<evidence type="ECO:0000313" key="6">
    <source>
        <dbReference type="Proteomes" id="UP000216361"/>
    </source>
</evidence>
<sequence length="145" mass="15824">MHFEKDTSAGYLVNHLARLFGIALSERLKPLNLAPAQFMVLLVLWREAGLSQRQLVERLSVEQATMANTLGRMERDGLIERRPHPQDGRVQLIFPTARAVALEAAATDAAARVNAAALAGLDAPEIAAFLASLRRVMANLQTALD</sequence>
<keyword evidence="6" id="KW-1185">Reference proteome</keyword>
<dbReference type="SUPFAM" id="SSF46785">
    <property type="entry name" value="Winged helix' DNA-binding domain"/>
    <property type="match status" value="1"/>
</dbReference>
<dbReference type="Gene3D" id="1.10.10.10">
    <property type="entry name" value="Winged helix-like DNA-binding domain superfamily/Winged helix DNA-binding domain"/>
    <property type="match status" value="1"/>
</dbReference>
<comment type="caution">
    <text evidence="5">The sequence shown here is derived from an EMBL/GenBank/DDBJ whole genome shotgun (WGS) entry which is preliminary data.</text>
</comment>
<dbReference type="GO" id="GO:0003700">
    <property type="term" value="F:DNA-binding transcription factor activity"/>
    <property type="evidence" value="ECO:0007669"/>
    <property type="project" value="InterPro"/>
</dbReference>
<organism evidence="5 6">
    <name type="scientific">Elstera cyanobacteriorum</name>
    <dbReference type="NCBI Taxonomy" id="2022747"/>
    <lineage>
        <taxon>Bacteria</taxon>
        <taxon>Pseudomonadati</taxon>
        <taxon>Pseudomonadota</taxon>
        <taxon>Alphaproteobacteria</taxon>
        <taxon>Rhodospirillales</taxon>
        <taxon>Rhodospirillaceae</taxon>
        <taxon>Elstera</taxon>
    </lineage>
</organism>
<dbReference type="RefSeq" id="WP_094406707.1">
    <property type="nucleotide sequence ID" value="NZ_BMJZ01000001.1"/>
</dbReference>
<proteinExistence type="predicted"/>